<dbReference type="STRING" id="1300342.I596_814"/>
<dbReference type="KEGG" id="dko:I596_814"/>
<name>A0A160DSI4_9GAMM</name>
<proteinExistence type="predicted"/>
<organism evidence="1 2">
    <name type="scientific">Dokdonella koreensis DS-123</name>
    <dbReference type="NCBI Taxonomy" id="1300342"/>
    <lineage>
        <taxon>Bacteria</taxon>
        <taxon>Pseudomonadati</taxon>
        <taxon>Pseudomonadota</taxon>
        <taxon>Gammaproteobacteria</taxon>
        <taxon>Lysobacterales</taxon>
        <taxon>Rhodanobacteraceae</taxon>
        <taxon>Dokdonella</taxon>
    </lineage>
</organism>
<sequence length="61" mass="6244">MDAPGRAYIAAATGGRRTCAWAAWCSVSALTKGASAPAAFIPGRRRCCGCSLLRRGSAGRT</sequence>
<gene>
    <name evidence="1" type="ORF">I596_814</name>
</gene>
<evidence type="ECO:0000313" key="2">
    <source>
        <dbReference type="Proteomes" id="UP000076830"/>
    </source>
</evidence>
<dbReference type="Proteomes" id="UP000076830">
    <property type="component" value="Chromosome"/>
</dbReference>
<reference evidence="1 2" key="1">
    <citation type="submission" date="2016-04" db="EMBL/GenBank/DDBJ databases">
        <title>Complete genome sequence of Dokdonella koreensis DS-123T.</title>
        <authorList>
            <person name="Kim J.F."/>
            <person name="Lee H."/>
            <person name="Kwak M.-J."/>
        </authorList>
    </citation>
    <scope>NUCLEOTIDE SEQUENCE [LARGE SCALE GENOMIC DNA]</scope>
    <source>
        <strain evidence="1 2">DS-123</strain>
    </source>
</reference>
<dbReference type="EMBL" id="CP015249">
    <property type="protein sequence ID" value="ANB16850.1"/>
    <property type="molecule type" value="Genomic_DNA"/>
</dbReference>
<protein>
    <submittedName>
        <fullName evidence="1">Uncharacterized protein</fullName>
    </submittedName>
</protein>
<dbReference type="AlphaFoldDB" id="A0A160DSI4"/>
<keyword evidence="2" id="KW-1185">Reference proteome</keyword>
<accession>A0A160DSI4</accession>
<evidence type="ECO:0000313" key="1">
    <source>
        <dbReference type="EMBL" id="ANB16850.1"/>
    </source>
</evidence>